<dbReference type="Pfam" id="PF00356">
    <property type="entry name" value="LacI"/>
    <property type="match status" value="1"/>
</dbReference>
<name>A0ABV2P0U5_9MICC</name>
<dbReference type="Gene3D" id="1.10.260.40">
    <property type="entry name" value="lambda repressor-like DNA-binding domains"/>
    <property type="match status" value="1"/>
</dbReference>
<feature type="domain" description="HTH lacI-type" evidence="2">
    <location>
        <begin position="45"/>
        <end position="72"/>
    </location>
</feature>
<dbReference type="PRINTS" id="PR00036">
    <property type="entry name" value="HTHLACI"/>
</dbReference>
<dbReference type="InterPro" id="IPR000843">
    <property type="entry name" value="HTH_LacI"/>
</dbReference>
<dbReference type="CDD" id="cd01392">
    <property type="entry name" value="HTH_LacI"/>
    <property type="match status" value="1"/>
</dbReference>
<dbReference type="PROSITE" id="PS50932">
    <property type="entry name" value="HTH_LACI_2"/>
    <property type="match status" value="1"/>
</dbReference>
<accession>A0ABV2P0U5</accession>
<dbReference type="EMBL" id="JBEPSN010000001">
    <property type="protein sequence ID" value="MET4538381.1"/>
    <property type="molecule type" value="Genomic_DNA"/>
</dbReference>
<comment type="caution">
    <text evidence="3">The sequence shown here is derived from an EMBL/GenBank/DDBJ whole genome shotgun (WGS) entry which is preliminary data.</text>
</comment>
<dbReference type="InterPro" id="IPR010982">
    <property type="entry name" value="Lambda_DNA-bd_dom_sf"/>
</dbReference>
<evidence type="ECO:0000259" key="2">
    <source>
        <dbReference type="PROSITE" id="PS50932"/>
    </source>
</evidence>
<proteinExistence type="predicted"/>
<evidence type="ECO:0000256" key="1">
    <source>
        <dbReference type="SAM" id="MobiDB-lite"/>
    </source>
</evidence>
<protein>
    <submittedName>
        <fullName evidence="3">Purine nucleoside permease</fullName>
    </submittedName>
</protein>
<organism evidence="3 4">
    <name type="scientific">Arthrobacter bambusae</name>
    <dbReference type="NCBI Taxonomy" id="1338426"/>
    <lineage>
        <taxon>Bacteria</taxon>
        <taxon>Bacillati</taxon>
        <taxon>Actinomycetota</taxon>
        <taxon>Actinomycetes</taxon>
        <taxon>Micrococcales</taxon>
        <taxon>Micrococcaceae</taxon>
        <taxon>Arthrobacter</taxon>
    </lineage>
</organism>
<reference evidence="3 4" key="1">
    <citation type="submission" date="2024-06" db="EMBL/GenBank/DDBJ databases">
        <title>Sorghum-associated microbial communities from plants grown in Nebraska, USA.</title>
        <authorList>
            <person name="Schachtman D."/>
        </authorList>
    </citation>
    <scope>NUCLEOTIDE SEQUENCE [LARGE SCALE GENOMIC DNA]</scope>
    <source>
        <strain evidence="3 4">3552</strain>
    </source>
</reference>
<sequence>MPRSPTGKECVLEDIAGSHTGKGRMRERPDARPALEHDQDRKFNATIYDIAKTAGVNPSTVSRALNKPERVSTKRDGSSRLRPSS</sequence>
<feature type="region of interest" description="Disordered" evidence="1">
    <location>
        <begin position="59"/>
        <end position="85"/>
    </location>
</feature>
<dbReference type="SUPFAM" id="SSF47413">
    <property type="entry name" value="lambda repressor-like DNA-binding domains"/>
    <property type="match status" value="1"/>
</dbReference>
<evidence type="ECO:0000313" key="3">
    <source>
        <dbReference type="EMBL" id="MET4538381.1"/>
    </source>
</evidence>
<feature type="region of interest" description="Disordered" evidence="1">
    <location>
        <begin position="1"/>
        <end position="40"/>
    </location>
</feature>
<feature type="compositionally biased region" description="Basic and acidic residues" evidence="1">
    <location>
        <begin position="66"/>
        <end position="79"/>
    </location>
</feature>
<gene>
    <name evidence="3" type="ORF">ABIE37_000136</name>
</gene>
<dbReference type="Proteomes" id="UP001549307">
    <property type="component" value="Unassembled WGS sequence"/>
</dbReference>
<feature type="compositionally biased region" description="Basic and acidic residues" evidence="1">
    <location>
        <begin position="24"/>
        <end position="40"/>
    </location>
</feature>
<keyword evidence="4" id="KW-1185">Reference proteome</keyword>
<evidence type="ECO:0000313" key="4">
    <source>
        <dbReference type="Proteomes" id="UP001549307"/>
    </source>
</evidence>